<protein>
    <submittedName>
        <fullName evidence="4">AAA family ATPase</fullName>
    </submittedName>
</protein>
<dbReference type="InterPro" id="IPR027417">
    <property type="entry name" value="P-loop_NTPase"/>
</dbReference>
<dbReference type="PRINTS" id="PR00038">
    <property type="entry name" value="HTHLUXR"/>
</dbReference>
<dbReference type="InterPro" id="IPR016032">
    <property type="entry name" value="Sig_transdc_resp-reg_C-effctor"/>
</dbReference>
<dbReference type="Pfam" id="PF00196">
    <property type="entry name" value="GerE"/>
    <property type="match status" value="1"/>
</dbReference>
<dbReference type="InterPro" id="IPR036388">
    <property type="entry name" value="WH-like_DNA-bd_sf"/>
</dbReference>
<dbReference type="SUPFAM" id="SSF52540">
    <property type="entry name" value="P-loop containing nucleoside triphosphate hydrolases"/>
    <property type="match status" value="1"/>
</dbReference>
<dbReference type="SMART" id="SM00421">
    <property type="entry name" value="HTH_LUXR"/>
    <property type="match status" value="1"/>
</dbReference>
<dbReference type="Gene3D" id="1.25.40.10">
    <property type="entry name" value="Tetratricopeptide repeat domain"/>
    <property type="match status" value="1"/>
</dbReference>
<keyword evidence="1" id="KW-0547">Nucleotide-binding</keyword>
<dbReference type="SMART" id="SM00382">
    <property type="entry name" value="AAA"/>
    <property type="match status" value="1"/>
</dbReference>
<evidence type="ECO:0000313" key="4">
    <source>
        <dbReference type="EMBL" id="MBM6401348.1"/>
    </source>
</evidence>
<keyword evidence="2" id="KW-0067">ATP-binding</keyword>
<comment type="caution">
    <text evidence="4">The sequence shown here is derived from an EMBL/GenBank/DDBJ whole genome shotgun (WGS) entry which is preliminary data.</text>
</comment>
<keyword evidence="5" id="KW-1185">Reference proteome</keyword>
<dbReference type="RefSeq" id="WP_204131816.1">
    <property type="nucleotide sequence ID" value="NZ_JAFDVD010000014.1"/>
</dbReference>
<dbReference type="SUPFAM" id="SSF48452">
    <property type="entry name" value="TPR-like"/>
    <property type="match status" value="1"/>
</dbReference>
<gene>
    <name evidence="4" type="ORF">JQN70_13190</name>
</gene>
<dbReference type="CDD" id="cd06170">
    <property type="entry name" value="LuxR_C_like"/>
    <property type="match status" value="1"/>
</dbReference>
<dbReference type="InterPro" id="IPR011990">
    <property type="entry name" value="TPR-like_helical_dom_sf"/>
</dbReference>
<feature type="domain" description="HTH luxR-type" evidence="3">
    <location>
        <begin position="849"/>
        <end position="914"/>
    </location>
</feature>
<reference evidence="4" key="1">
    <citation type="submission" date="2021-02" db="EMBL/GenBank/DDBJ databases">
        <title>Phycicoccus sp. MQZ13P-5T, whole genome shotgun sequence.</title>
        <authorList>
            <person name="Tuo L."/>
        </authorList>
    </citation>
    <scope>NUCLEOTIDE SEQUENCE</scope>
    <source>
        <strain evidence="4">MQZ13P-5</strain>
    </source>
</reference>
<accession>A0ABS2CNE1</accession>
<dbReference type="InterPro" id="IPR000792">
    <property type="entry name" value="Tscrpt_reg_LuxR_C"/>
</dbReference>
<sequence>MVVGREAELRRVGGLLAAARLGHGGTLVVVGEAGVGKSTLLEEAAALAGGAGVVRVVGTVAEREVPYAALGLVVGDAAAELAALPAPQAHALGAALALVDGDGPPPFAVGAATLGVLARRAEARPLVLLLDDAHLLDAASARALAFAARRLAADPVIVLAAVRPDEPGPWTTSGFPELVLDGLGEDAVGALLGELGHASSREVAARAREATGGNPLAVSELVRRHDARALLEAGGPLPLPRDLVEVFSERARAAGQDVRLVVALTALAGRSAAVVSAAAAAVGLADDAVDRAERAGLVTLDGGTVAPSHPLVGSAVYSGLDAAVRRRLHAAVADALPPGRTDERAHHLAAAAAGPDEALAAALEDVAAVAAGRAAPSAAAAGLERAAAISPDPARAADRRLRAAAHAWVAGDSQWAIELCDRAAHDFPVDRWRAEALTGTVAARTGSLDVAGPALLAAVTTAPSAEVDAVSRALCELVNAAFYRADPSLAAAAGEHAAALLARGVDGPARGRCLMVVGMAEVLAGRPGESALAGALNDLGALDPRCTPTGGHDPRSDDDAAWALVTSMWLRGDDAADDLARAIDARRSAWALGSLPRLLFHLGRDAATRDRWPEARSAYAEAIELAHELGHVTDEAIALAGLAWVEARTGDRAECAAHADAAVALAAPRANRMADLWARLARGDAALAAGDAEDAARRYSAVAERLESLGLEDVDLHPGPELAECLVLLGRREEAVTVVDRYAARARVKARPWALARAARAEGLLADPDGVDEQFAVAAGLHARTGDAFESARSALLHGQRLRRLRRRADARAPLRAALEVFERLGARPWADRAAAELEATGEPTARRGTNVLDALTPRERQIVVLVTDGLTTRETALRLFLSPKTVEYHLRNVYARLGITSRAELASLVRDGRGR</sequence>
<proteinExistence type="predicted"/>
<dbReference type="Proteomes" id="UP001430172">
    <property type="component" value="Unassembled WGS sequence"/>
</dbReference>
<dbReference type="Gene3D" id="1.10.10.10">
    <property type="entry name" value="Winged helix-like DNA-binding domain superfamily/Winged helix DNA-binding domain"/>
    <property type="match status" value="1"/>
</dbReference>
<dbReference type="PROSITE" id="PS50043">
    <property type="entry name" value="HTH_LUXR_2"/>
    <property type="match status" value="1"/>
</dbReference>
<name>A0ABS2CNE1_9MICO</name>
<dbReference type="SUPFAM" id="SSF46894">
    <property type="entry name" value="C-terminal effector domain of the bipartite response regulators"/>
    <property type="match status" value="1"/>
</dbReference>
<dbReference type="InterPro" id="IPR003593">
    <property type="entry name" value="AAA+_ATPase"/>
</dbReference>
<dbReference type="PANTHER" id="PTHR16305:SF35">
    <property type="entry name" value="TRANSCRIPTIONAL ACTIVATOR DOMAIN"/>
    <property type="match status" value="1"/>
</dbReference>
<evidence type="ECO:0000256" key="2">
    <source>
        <dbReference type="ARBA" id="ARBA00022840"/>
    </source>
</evidence>
<dbReference type="Pfam" id="PF13191">
    <property type="entry name" value="AAA_16"/>
    <property type="match status" value="1"/>
</dbReference>
<organism evidence="4 5">
    <name type="scientific">Phycicoccus sonneratiae</name>
    <dbReference type="NCBI Taxonomy" id="2807628"/>
    <lineage>
        <taxon>Bacteria</taxon>
        <taxon>Bacillati</taxon>
        <taxon>Actinomycetota</taxon>
        <taxon>Actinomycetes</taxon>
        <taxon>Micrococcales</taxon>
        <taxon>Intrasporangiaceae</taxon>
        <taxon>Phycicoccus</taxon>
    </lineage>
</organism>
<evidence type="ECO:0000313" key="5">
    <source>
        <dbReference type="Proteomes" id="UP001430172"/>
    </source>
</evidence>
<evidence type="ECO:0000256" key="1">
    <source>
        <dbReference type="ARBA" id="ARBA00022741"/>
    </source>
</evidence>
<dbReference type="InterPro" id="IPR041664">
    <property type="entry name" value="AAA_16"/>
</dbReference>
<dbReference type="PANTHER" id="PTHR16305">
    <property type="entry name" value="TESTICULAR SOLUBLE ADENYLYL CYCLASE"/>
    <property type="match status" value="1"/>
</dbReference>
<dbReference type="EMBL" id="JAFDVD010000014">
    <property type="protein sequence ID" value="MBM6401348.1"/>
    <property type="molecule type" value="Genomic_DNA"/>
</dbReference>
<evidence type="ECO:0000259" key="3">
    <source>
        <dbReference type="PROSITE" id="PS50043"/>
    </source>
</evidence>